<evidence type="ECO:0008006" key="3">
    <source>
        <dbReference type="Google" id="ProtNLM"/>
    </source>
</evidence>
<dbReference type="SUPFAM" id="SSF160904">
    <property type="entry name" value="Jann2411-like"/>
    <property type="match status" value="1"/>
</dbReference>
<keyword evidence="2" id="KW-1185">Reference proteome</keyword>
<sequence length="396" mass="46324">MTKDAFMSAFTFESFKCEVSFNEIVDTYTGDKTKELVLRNNSEKFRAAYLYGEGLKEIGRGKSGEKNNILGEFIGIKKNDLNSMMSFFKKYGFLFPLKNYEQFVTFQIKDVNYIKDNLEALINIFSAQDTDNIDYRTLLDSVLFLLLQKEKVIKINDNTCYKSSNKDLLHNINNANKIRFDDNSNTIQIPRDDGGTVPAFEVKDYLLGEGINVVIIEEYENLMQDDDYSLSFLKQIVKAYVSKKTTIFSEDECLIIDFLYHFSRRISIIIPEDISLNTLFQEVVYETFTKRKNDDLKQALLKISKYLIEKELNHFLSEIKPKYDADTMRPNWKLPSLFSAMYLSLFYLDSNQAMYRVCQNINCNQLFLVSKTNQVKKYCCVYCTNAVSQRRYRQKK</sequence>
<proteinExistence type="predicted"/>
<gene>
    <name evidence="1" type="ORF">RWD45_21250</name>
</gene>
<reference evidence="1 2" key="1">
    <citation type="submission" date="2023-10" db="EMBL/GenBank/DDBJ databases">
        <title>Virgibacillus soli CC-YMP-6 genome.</title>
        <authorList>
            <person name="Miliotis G."/>
            <person name="Sengupta P."/>
            <person name="Hameed A."/>
            <person name="Chuvochina M."/>
            <person name="Mcdonagh F."/>
            <person name="Simpson A.C."/>
            <person name="Singh N.K."/>
            <person name="Rekha P.D."/>
            <person name="Raman K."/>
            <person name="Hugenholtz P."/>
            <person name="Venkateswaran K."/>
        </authorList>
    </citation>
    <scope>NUCLEOTIDE SEQUENCE [LARGE SCALE GENOMIC DNA]</scope>
    <source>
        <strain evidence="1 2">CC-YMP-6</strain>
    </source>
</reference>
<dbReference type="InterPro" id="IPR023286">
    <property type="entry name" value="ABATE_dom_sf"/>
</dbReference>
<protein>
    <recommendedName>
        <fullName evidence="3">Zinc finger CGNR domain-containing protein</fullName>
    </recommendedName>
</protein>
<evidence type="ECO:0000313" key="1">
    <source>
        <dbReference type="EMBL" id="MDY0410598.1"/>
    </source>
</evidence>
<dbReference type="EMBL" id="JAWDIQ010000003">
    <property type="protein sequence ID" value="MDY0410598.1"/>
    <property type="molecule type" value="Genomic_DNA"/>
</dbReference>
<name>A0ABU5CW53_9BACI</name>
<comment type="caution">
    <text evidence="1">The sequence shown here is derived from an EMBL/GenBank/DDBJ whole genome shotgun (WGS) entry which is preliminary data.</text>
</comment>
<evidence type="ECO:0000313" key="2">
    <source>
        <dbReference type="Proteomes" id="UP001275315"/>
    </source>
</evidence>
<organism evidence="1 2">
    <name type="scientific">Paracerasibacillus soli</name>
    <dbReference type="NCBI Taxonomy" id="480284"/>
    <lineage>
        <taxon>Bacteria</taxon>
        <taxon>Bacillati</taxon>
        <taxon>Bacillota</taxon>
        <taxon>Bacilli</taxon>
        <taxon>Bacillales</taxon>
        <taxon>Bacillaceae</taxon>
        <taxon>Paracerasibacillus</taxon>
    </lineage>
</organism>
<dbReference type="RefSeq" id="WP_320381487.1">
    <property type="nucleotide sequence ID" value="NZ_JAWDIQ010000003.1"/>
</dbReference>
<dbReference type="Proteomes" id="UP001275315">
    <property type="component" value="Unassembled WGS sequence"/>
</dbReference>
<accession>A0ABU5CW53</accession>
<dbReference type="Gene3D" id="1.10.3300.10">
    <property type="entry name" value="Jann2411-like domain"/>
    <property type="match status" value="1"/>
</dbReference>